<gene>
    <name evidence="1" type="ORF">J0S82_016613</name>
</gene>
<organism evidence="1 2">
    <name type="scientific">Galemys pyrenaicus</name>
    <name type="common">Iberian desman</name>
    <name type="synonym">Pyrenean desman</name>
    <dbReference type="NCBI Taxonomy" id="202257"/>
    <lineage>
        <taxon>Eukaryota</taxon>
        <taxon>Metazoa</taxon>
        <taxon>Chordata</taxon>
        <taxon>Craniata</taxon>
        <taxon>Vertebrata</taxon>
        <taxon>Euteleostomi</taxon>
        <taxon>Mammalia</taxon>
        <taxon>Eutheria</taxon>
        <taxon>Laurasiatheria</taxon>
        <taxon>Eulipotyphla</taxon>
        <taxon>Talpidae</taxon>
        <taxon>Galemys</taxon>
    </lineage>
</organism>
<feature type="non-terminal residue" evidence="1">
    <location>
        <position position="104"/>
    </location>
</feature>
<comment type="caution">
    <text evidence="1">The sequence shown here is derived from an EMBL/GenBank/DDBJ whole genome shotgun (WGS) entry which is preliminary data.</text>
</comment>
<evidence type="ECO:0000313" key="2">
    <source>
        <dbReference type="Proteomes" id="UP000700334"/>
    </source>
</evidence>
<evidence type="ECO:0000313" key="1">
    <source>
        <dbReference type="EMBL" id="KAG8523763.1"/>
    </source>
</evidence>
<dbReference type="AlphaFoldDB" id="A0A8J6E0M9"/>
<sequence length="104" mass="11839">MLAAALLKAKSQIFDGETRTEHDQDISEDAGSHRVLLRRFQKDISKGLKFEEAYEQEVSLKRQLGNSSGERLNRKMPTYGPVTVEKKLISTGERSEKYDFGNSF</sequence>
<proteinExistence type="predicted"/>
<keyword evidence="2" id="KW-1185">Reference proteome</keyword>
<dbReference type="Proteomes" id="UP000700334">
    <property type="component" value="Unassembled WGS sequence"/>
</dbReference>
<dbReference type="EMBL" id="JAGFMF010011401">
    <property type="protein sequence ID" value="KAG8523763.1"/>
    <property type="molecule type" value="Genomic_DNA"/>
</dbReference>
<name>A0A8J6E0M9_GALPY</name>
<accession>A0A8J6E0M9</accession>
<protein>
    <submittedName>
        <fullName evidence="1">Zinc finger protein 3</fullName>
    </submittedName>
</protein>
<reference evidence="1" key="1">
    <citation type="journal article" date="2021" name="Evol. Appl.">
        <title>The genome of the Pyrenean desman and the effects of bottlenecks and inbreeding on the genomic landscape of an endangered species.</title>
        <authorList>
            <person name="Escoda L."/>
            <person name="Castresana J."/>
        </authorList>
    </citation>
    <scope>NUCLEOTIDE SEQUENCE</scope>
    <source>
        <strain evidence="1">IBE-C5619</strain>
    </source>
</reference>